<reference evidence="1 2" key="1">
    <citation type="submission" date="2017-06" db="EMBL/GenBank/DDBJ databases">
        <authorList>
            <person name="Kim H.J."/>
            <person name="Triplett B.A."/>
        </authorList>
    </citation>
    <scope>NUCLEOTIDE SEQUENCE [LARGE SCALE GENOMIC DNA]</scope>
    <source>
        <strain evidence="1 2">DSM 44272</strain>
    </source>
</reference>
<dbReference type="Proteomes" id="UP000198403">
    <property type="component" value="Unassembled WGS sequence"/>
</dbReference>
<dbReference type="RefSeq" id="WP_089339033.1">
    <property type="nucleotide sequence ID" value="NZ_FZNO01000053.1"/>
</dbReference>
<dbReference type="OrthoDB" id="3577648at2"/>
<sequence length="80" mass="8937">MRIEILATARRHHVADEDIEHALRNVVSDYPDQGDHELAMAIGPARNGVTMLEVGYLMSEDGVLVVIHAMRARRKYLKGG</sequence>
<gene>
    <name evidence="1" type="ORF">SAMN06272737_1537</name>
</gene>
<dbReference type="AlphaFoldDB" id="A0A239AQR4"/>
<evidence type="ECO:0000313" key="2">
    <source>
        <dbReference type="Proteomes" id="UP000198403"/>
    </source>
</evidence>
<evidence type="ECO:0008006" key="3">
    <source>
        <dbReference type="Google" id="ProtNLM"/>
    </source>
</evidence>
<dbReference type="EMBL" id="FZNO01000053">
    <property type="protein sequence ID" value="SNR97880.1"/>
    <property type="molecule type" value="Genomic_DNA"/>
</dbReference>
<keyword evidence="2" id="KW-1185">Reference proteome</keyword>
<organism evidence="1 2">
    <name type="scientific">Blastococcus mobilis</name>
    <dbReference type="NCBI Taxonomy" id="1938746"/>
    <lineage>
        <taxon>Bacteria</taxon>
        <taxon>Bacillati</taxon>
        <taxon>Actinomycetota</taxon>
        <taxon>Actinomycetes</taxon>
        <taxon>Geodermatophilales</taxon>
        <taxon>Geodermatophilaceae</taxon>
        <taxon>Blastococcus</taxon>
    </lineage>
</organism>
<protein>
    <recommendedName>
        <fullName evidence="3">Toxin</fullName>
    </recommendedName>
</protein>
<name>A0A239AQR4_9ACTN</name>
<evidence type="ECO:0000313" key="1">
    <source>
        <dbReference type="EMBL" id="SNR97880.1"/>
    </source>
</evidence>
<accession>A0A239AQR4</accession>
<proteinExistence type="predicted"/>